<proteinExistence type="predicted"/>
<organism evidence="1 2">
    <name type="scientific">Nitratidesulfovibrio vulgaris (strain DP4)</name>
    <name type="common">Desulfovibrio vulgaris</name>
    <dbReference type="NCBI Taxonomy" id="391774"/>
    <lineage>
        <taxon>Bacteria</taxon>
        <taxon>Pseudomonadati</taxon>
        <taxon>Thermodesulfobacteriota</taxon>
        <taxon>Desulfovibrionia</taxon>
        <taxon>Desulfovibrionales</taxon>
        <taxon>Desulfovibrionaceae</taxon>
        <taxon>Nitratidesulfovibrio</taxon>
    </lineage>
</organism>
<dbReference type="HOGENOM" id="CLU_174016_0_0_7"/>
<dbReference type="EMBL" id="CP000527">
    <property type="protein sequence ID" value="ABM29197.1"/>
    <property type="molecule type" value="Genomic_DNA"/>
</dbReference>
<evidence type="ECO:0000313" key="1">
    <source>
        <dbReference type="EMBL" id="ABM29197.1"/>
    </source>
</evidence>
<protein>
    <submittedName>
        <fullName evidence="1">Uncharacterized protein</fullName>
    </submittedName>
</protein>
<dbReference type="RefSeq" id="WP_011792706.1">
    <property type="nucleotide sequence ID" value="NC_008751.1"/>
</dbReference>
<sequence length="110" mass="12488">MLNRASLEGDVEARLRRLPIGHCLDLRTFKRNRSVCFHRTGADAYGVVEKGFHEESWEGLSLDEALRLLRTLLRREFPRSTKVRCYTLSSPDAADVNRMGHGAGRFGSAR</sequence>
<dbReference type="KEGG" id="dvl:Dvul_2181"/>
<dbReference type="Proteomes" id="UP000009173">
    <property type="component" value="Chromosome"/>
</dbReference>
<reference evidence="2" key="1">
    <citation type="journal article" date="2009" name="Environ. Microbiol.">
        <title>Contribution of mobile genetic elements to Desulfovibrio vulgaris genome plasticity.</title>
        <authorList>
            <person name="Walker C.B."/>
            <person name="Stolyar S."/>
            <person name="Chivian D."/>
            <person name="Pinel N."/>
            <person name="Gabster J.A."/>
            <person name="Dehal P.S."/>
            <person name="He Z."/>
            <person name="Yang Z.K."/>
            <person name="Yen H.C."/>
            <person name="Zhou J."/>
            <person name="Wall J.D."/>
            <person name="Hazen T.C."/>
            <person name="Arkin A.P."/>
            <person name="Stahl D.A."/>
        </authorList>
    </citation>
    <scope>NUCLEOTIDE SEQUENCE [LARGE SCALE GENOMIC DNA]</scope>
    <source>
        <strain evidence="2">DP4</strain>
    </source>
</reference>
<accession>A0A0H3A963</accession>
<name>A0A0H3A963_NITV4</name>
<evidence type="ECO:0000313" key="2">
    <source>
        <dbReference type="Proteomes" id="UP000009173"/>
    </source>
</evidence>
<gene>
    <name evidence="1" type="ordered locus">Dvul_2181</name>
</gene>
<dbReference type="AlphaFoldDB" id="A0A0H3A963"/>